<reference evidence="1" key="2">
    <citation type="submission" date="2020-09" db="EMBL/GenBank/DDBJ databases">
        <authorList>
            <person name="Sun Q."/>
            <person name="Zhou Y."/>
        </authorList>
    </citation>
    <scope>NUCLEOTIDE SEQUENCE</scope>
    <source>
        <strain evidence="1">CGMCC 1.15448</strain>
    </source>
</reference>
<proteinExistence type="predicted"/>
<evidence type="ECO:0000313" key="2">
    <source>
        <dbReference type="Proteomes" id="UP000607559"/>
    </source>
</evidence>
<dbReference type="AlphaFoldDB" id="A0A8J2U781"/>
<protein>
    <recommendedName>
        <fullName evidence="3">DUF2851 family protein</fullName>
    </recommendedName>
</protein>
<dbReference type="Proteomes" id="UP000607559">
    <property type="component" value="Unassembled WGS sequence"/>
</dbReference>
<reference evidence="1" key="1">
    <citation type="journal article" date="2014" name="Int. J. Syst. Evol. Microbiol.">
        <title>Complete genome sequence of Corynebacterium casei LMG S-19264T (=DSM 44701T), isolated from a smear-ripened cheese.</title>
        <authorList>
            <consortium name="US DOE Joint Genome Institute (JGI-PGF)"/>
            <person name="Walter F."/>
            <person name="Albersmeier A."/>
            <person name="Kalinowski J."/>
            <person name="Ruckert C."/>
        </authorList>
    </citation>
    <scope>NUCLEOTIDE SEQUENCE</scope>
    <source>
        <strain evidence="1">CGMCC 1.15448</strain>
    </source>
</reference>
<evidence type="ECO:0008006" key="3">
    <source>
        <dbReference type="Google" id="ProtNLM"/>
    </source>
</evidence>
<keyword evidence="2" id="KW-1185">Reference proteome</keyword>
<dbReference type="Pfam" id="PF11013">
    <property type="entry name" value="DUF2851"/>
    <property type="match status" value="1"/>
</dbReference>
<dbReference type="InterPro" id="IPR021272">
    <property type="entry name" value="DUF2851"/>
</dbReference>
<gene>
    <name evidence="1" type="ORF">GCM10011511_03550</name>
</gene>
<dbReference type="RefSeq" id="WP_188927913.1">
    <property type="nucleotide sequence ID" value="NZ_BMJC01000001.1"/>
</dbReference>
<organism evidence="1 2">
    <name type="scientific">Puia dinghuensis</name>
    <dbReference type="NCBI Taxonomy" id="1792502"/>
    <lineage>
        <taxon>Bacteria</taxon>
        <taxon>Pseudomonadati</taxon>
        <taxon>Bacteroidota</taxon>
        <taxon>Chitinophagia</taxon>
        <taxon>Chitinophagales</taxon>
        <taxon>Chitinophagaceae</taxon>
        <taxon>Puia</taxon>
    </lineage>
</organism>
<dbReference type="EMBL" id="BMJC01000001">
    <property type="protein sequence ID" value="GGA83733.1"/>
    <property type="molecule type" value="Genomic_DNA"/>
</dbReference>
<sequence>MREELLHFIWRWRHFNHQGLVTEAGEPLQVLFPGEQNPHQGPDFRDARIRIGGVTYTGPVELHVLASDWIRHAHDDDVHYGAVVLHVVWVNDRPEKVTAGAIPMLVLLPRVSKLLLNRYEYWMRRRSFVPCEGQLSSVDAVLWTSWLRELGLQRLTRRAAVVWRWLEQNRQDWEETTWWLLARSMGLAVNGAVFEAVARSLPLRLLMRHRSQPVLLEALLLGQAGLLPASDGRAREYRFLRIKYGLRPVDAPVAFLRMRPGNFPDGRLVQLAALMATGRGWFAFVRDAESPGTVMREMAAVKGLGVERQKGMVINAFIPVLFAYGQREKALGWLREVKAESNAILRGWGGLGVAAKDAAGSQGLLELKKEYCNARRCLDCAIGRALLAA</sequence>
<accession>A0A8J2U781</accession>
<name>A0A8J2U781_9BACT</name>
<comment type="caution">
    <text evidence="1">The sequence shown here is derived from an EMBL/GenBank/DDBJ whole genome shotgun (WGS) entry which is preliminary data.</text>
</comment>
<evidence type="ECO:0000313" key="1">
    <source>
        <dbReference type="EMBL" id="GGA83733.1"/>
    </source>
</evidence>